<dbReference type="PANTHER" id="PTHR38009">
    <property type="entry name" value="CONSERVED HYPOTHETICAL PHAGE TAIL PROTEIN"/>
    <property type="match status" value="1"/>
</dbReference>
<evidence type="ECO:0000256" key="1">
    <source>
        <dbReference type="SAM" id="MobiDB-lite"/>
    </source>
</evidence>
<sequence length="226" mass="24135">MSVPTEPALTPWYPLRTHQFRIGILPPPPDPTGGRSFLGAPVGTSPATPPQPAPEGQSYVAGVKRVSGLNVSIAATETKEGGNSLHRYANPDRATWDPITLEQGLAVDDTLERWAAAVLRFLRTGAVEPGEPVKRNVVIDVWDTRLHGADLSEGLVGSADDGGRPPDQRLRRYIVVNAWISKFRAVPQLDALSSEVALLAVELTHEGWHADQPSGGAPAIATPVTI</sequence>
<evidence type="ECO:0008006" key="4">
    <source>
        <dbReference type="Google" id="ProtNLM"/>
    </source>
</evidence>
<dbReference type="NCBIfam" id="TIGR02241">
    <property type="entry name" value="conserved hypothetical phage tail region protein"/>
    <property type="match status" value="1"/>
</dbReference>
<feature type="region of interest" description="Disordered" evidence="1">
    <location>
        <begin position="26"/>
        <end position="57"/>
    </location>
</feature>
<dbReference type="PANTHER" id="PTHR38009:SF1">
    <property type="entry name" value="CONSERVED HYPOTHETICAL PHAGE TAIL PROTEIN"/>
    <property type="match status" value="1"/>
</dbReference>
<reference evidence="3" key="1">
    <citation type="journal article" date="2019" name="Int. J. Syst. Evol. Microbiol.">
        <title>The Global Catalogue of Microorganisms (GCM) 10K type strain sequencing project: providing services to taxonomists for standard genome sequencing and annotation.</title>
        <authorList>
            <consortium name="The Broad Institute Genomics Platform"/>
            <consortium name="The Broad Institute Genome Sequencing Center for Infectious Disease"/>
            <person name="Wu L."/>
            <person name="Ma J."/>
        </authorList>
    </citation>
    <scope>NUCLEOTIDE SEQUENCE [LARGE SCALE GENOMIC DNA]</scope>
    <source>
        <strain evidence="3">JCM 9458</strain>
    </source>
</reference>
<evidence type="ECO:0000313" key="2">
    <source>
        <dbReference type="EMBL" id="GAA3389404.1"/>
    </source>
</evidence>
<protein>
    <recommendedName>
        <fullName evidence="4">Phage tail protein</fullName>
    </recommendedName>
</protein>
<gene>
    <name evidence="2" type="ORF">GCM10020369_39380</name>
</gene>
<keyword evidence="3" id="KW-1185">Reference proteome</keyword>
<name>A0ABP6SZM4_9ACTN</name>
<accession>A0ABP6SZM4</accession>
<dbReference type="InterPro" id="IPR011747">
    <property type="entry name" value="CHP02241"/>
</dbReference>
<dbReference type="Proteomes" id="UP001501676">
    <property type="component" value="Unassembled WGS sequence"/>
</dbReference>
<evidence type="ECO:0000313" key="3">
    <source>
        <dbReference type="Proteomes" id="UP001501676"/>
    </source>
</evidence>
<dbReference type="InterPro" id="IPR010667">
    <property type="entry name" value="Phage_T4_Gp19"/>
</dbReference>
<organism evidence="2 3">
    <name type="scientific">Cryptosporangium minutisporangium</name>
    <dbReference type="NCBI Taxonomy" id="113569"/>
    <lineage>
        <taxon>Bacteria</taxon>
        <taxon>Bacillati</taxon>
        <taxon>Actinomycetota</taxon>
        <taxon>Actinomycetes</taxon>
        <taxon>Cryptosporangiales</taxon>
        <taxon>Cryptosporangiaceae</taxon>
        <taxon>Cryptosporangium</taxon>
    </lineage>
</organism>
<dbReference type="Pfam" id="PF06841">
    <property type="entry name" value="Phage_T4_gp19"/>
    <property type="match status" value="1"/>
</dbReference>
<comment type="caution">
    <text evidence="2">The sequence shown here is derived from an EMBL/GenBank/DDBJ whole genome shotgun (WGS) entry which is preliminary data.</text>
</comment>
<dbReference type="EMBL" id="BAAAYN010000024">
    <property type="protein sequence ID" value="GAA3389404.1"/>
    <property type="molecule type" value="Genomic_DNA"/>
</dbReference>
<proteinExistence type="predicted"/>